<evidence type="ECO:0000313" key="1">
    <source>
        <dbReference type="EMBL" id="HHP04796.1"/>
    </source>
</evidence>
<reference evidence="1" key="1">
    <citation type="journal article" date="2020" name="mSystems">
        <title>Genome- and Community-Level Interaction Insights into Carbon Utilization and Element Cycling Functions of Hydrothermarchaeota in Hydrothermal Sediment.</title>
        <authorList>
            <person name="Zhou Z."/>
            <person name="Liu Y."/>
            <person name="Xu W."/>
            <person name="Pan J."/>
            <person name="Luo Z.H."/>
            <person name="Li M."/>
        </authorList>
    </citation>
    <scope>NUCLEOTIDE SEQUENCE [LARGE SCALE GENOMIC DNA]</scope>
    <source>
        <strain evidence="1">SpSt-1125</strain>
    </source>
</reference>
<name>A0A7J3X6J8_THEPE</name>
<accession>A0A7J3X6J8</accession>
<organism evidence="1">
    <name type="scientific">Thermofilum pendens</name>
    <dbReference type="NCBI Taxonomy" id="2269"/>
    <lineage>
        <taxon>Archaea</taxon>
        <taxon>Thermoproteota</taxon>
        <taxon>Thermoprotei</taxon>
        <taxon>Thermofilales</taxon>
        <taxon>Thermofilaceae</taxon>
        <taxon>Thermofilum</taxon>
    </lineage>
</organism>
<dbReference type="EMBL" id="DRZM01000102">
    <property type="protein sequence ID" value="HHP04796.1"/>
    <property type="molecule type" value="Genomic_DNA"/>
</dbReference>
<gene>
    <name evidence="1" type="ORF">ENM88_03490</name>
</gene>
<proteinExistence type="predicted"/>
<protein>
    <recommendedName>
        <fullName evidence="2">Clan AA aspartic protease</fullName>
    </recommendedName>
</protein>
<sequence>MPVRIKLRIRSLLSASKEVTTVALVNSGFEADTPQLLIPLKLAQELSLHARLLEARIESYGTVGGPVRLYVLPSSVETWVDEEDARSPKVVCDAVISDTEYEVLISDYLAGMLGIMVEDFREGIWKLKADPPHVKRQTHPPQVWR</sequence>
<dbReference type="AlphaFoldDB" id="A0A7J3X6J8"/>
<evidence type="ECO:0008006" key="2">
    <source>
        <dbReference type="Google" id="ProtNLM"/>
    </source>
</evidence>
<comment type="caution">
    <text evidence="1">The sequence shown here is derived from an EMBL/GenBank/DDBJ whole genome shotgun (WGS) entry which is preliminary data.</text>
</comment>